<keyword evidence="4 16" id="KW-0597">Phosphoprotein</keyword>
<dbReference type="PANTHER" id="PTHR37838:SF1">
    <property type="entry name" value="NA(+)-TRANSLOCATING NADH-QUINONE REDUCTASE SUBUNIT C"/>
    <property type="match status" value="1"/>
</dbReference>
<keyword evidence="9 16" id="KW-1133">Transmembrane helix</keyword>
<evidence type="ECO:0000256" key="13">
    <source>
        <dbReference type="ARBA" id="ARBA00023075"/>
    </source>
</evidence>
<feature type="modified residue" description="FMN phosphoryl threonine" evidence="16">
    <location>
        <position position="213"/>
    </location>
</feature>
<keyword evidence="11 16" id="KW-0915">Sodium</keyword>
<keyword evidence="20" id="KW-1185">Reference proteome</keyword>
<dbReference type="AlphaFoldDB" id="I3DJJ7"/>
<dbReference type="GO" id="GO:0010181">
    <property type="term" value="F:FMN binding"/>
    <property type="evidence" value="ECO:0007669"/>
    <property type="project" value="UniProtKB-UniRule"/>
</dbReference>
<dbReference type="Proteomes" id="UP000006457">
    <property type="component" value="Unassembled WGS sequence"/>
</dbReference>
<dbReference type="RefSeq" id="WP_005758570.1">
    <property type="nucleotide sequence ID" value="NZ_AJSX01000004.1"/>
</dbReference>
<evidence type="ECO:0000256" key="2">
    <source>
        <dbReference type="ARBA" id="ARBA00022475"/>
    </source>
</evidence>
<evidence type="ECO:0000256" key="15">
    <source>
        <dbReference type="ARBA" id="ARBA00023201"/>
    </source>
</evidence>
<evidence type="ECO:0000256" key="10">
    <source>
        <dbReference type="ARBA" id="ARBA00023027"/>
    </source>
</evidence>
<feature type="domain" description="FMN-binding" evidence="18">
    <location>
        <begin position="133"/>
        <end position="230"/>
    </location>
</feature>
<dbReference type="GO" id="GO:0006814">
    <property type="term" value="P:sodium ion transport"/>
    <property type="evidence" value="ECO:0007669"/>
    <property type="project" value="UniProtKB-UniRule"/>
</dbReference>
<keyword evidence="12 16" id="KW-0406">Ion transport</keyword>
<keyword evidence="8 16" id="KW-1278">Translocase</keyword>
<dbReference type="PANTHER" id="PTHR37838">
    <property type="entry name" value="NA(+)-TRANSLOCATING NADH-QUINONE REDUCTASE SUBUNIT C"/>
    <property type="match status" value="1"/>
</dbReference>
<dbReference type="InterPro" id="IPR007329">
    <property type="entry name" value="FMN-bd"/>
</dbReference>
<dbReference type="EMBL" id="AJSX01000004">
    <property type="protein sequence ID" value="EIJ71890.1"/>
    <property type="molecule type" value="Genomic_DNA"/>
</dbReference>
<dbReference type="NCBIfam" id="NF003749">
    <property type="entry name" value="PRK05346.1-5"/>
    <property type="match status" value="1"/>
</dbReference>
<dbReference type="PIRSF" id="PIRSF009437">
    <property type="entry name" value="NQR-1_subunit_C"/>
    <property type="match status" value="1"/>
</dbReference>
<comment type="similarity">
    <text evidence="16 17">Belongs to the NqrC family.</text>
</comment>
<evidence type="ECO:0000256" key="11">
    <source>
        <dbReference type="ARBA" id="ARBA00023053"/>
    </source>
</evidence>
<keyword evidence="15 16" id="KW-0739">Sodium transport</keyword>
<dbReference type="GO" id="GO:0005886">
    <property type="term" value="C:plasma membrane"/>
    <property type="evidence" value="ECO:0007669"/>
    <property type="project" value="UniProtKB-SubCell"/>
</dbReference>
<evidence type="ECO:0000256" key="6">
    <source>
        <dbReference type="ARBA" id="ARBA00022643"/>
    </source>
</evidence>
<keyword evidence="6 16" id="KW-0288">FMN</keyword>
<comment type="caution">
    <text evidence="16">Lacks conserved residue(s) required for the propagation of feature annotation.</text>
</comment>
<keyword evidence="7 16" id="KW-0812">Transmembrane</keyword>
<evidence type="ECO:0000259" key="18">
    <source>
        <dbReference type="SMART" id="SM00900"/>
    </source>
</evidence>
<evidence type="ECO:0000256" key="5">
    <source>
        <dbReference type="ARBA" id="ARBA00022630"/>
    </source>
</evidence>
<dbReference type="EC" id="7.2.1.1" evidence="16 17"/>
<evidence type="ECO:0000256" key="8">
    <source>
        <dbReference type="ARBA" id="ARBA00022967"/>
    </source>
</evidence>
<name>I3DJJ7_9PAST</name>
<accession>I3DJJ7</accession>
<evidence type="ECO:0000256" key="7">
    <source>
        <dbReference type="ARBA" id="ARBA00022692"/>
    </source>
</evidence>
<keyword evidence="1 16" id="KW-0813">Transport</keyword>
<dbReference type="HAMAP" id="MF_00427">
    <property type="entry name" value="NqrC"/>
    <property type="match status" value="1"/>
</dbReference>
<dbReference type="Pfam" id="PF04205">
    <property type="entry name" value="FMN_bind"/>
    <property type="match status" value="1"/>
</dbReference>
<evidence type="ECO:0000256" key="14">
    <source>
        <dbReference type="ARBA" id="ARBA00023136"/>
    </source>
</evidence>
<dbReference type="NCBIfam" id="TIGR01938">
    <property type="entry name" value="nqrC"/>
    <property type="match status" value="1"/>
</dbReference>
<comment type="cofactor">
    <cofactor evidence="16 17">
        <name>FMN</name>
        <dbReference type="ChEBI" id="CHEBI:58210"/>
    </cofactor>
</comment>
<evidence type="ECO:0000313" key="20">
    <source>
        <dbReference type="Proteomes" id="UP000006457"/>
    </source>
</evidence>
<reference evidence="19 20" key="1">
    <citation type="submission" date="2012-03" db="EMBL/GenBank/DDBJ databases">
        <authorList>
            <person name="Harkins D.M."/>
            <person name="Madupu R."/>
            <person name="Durkin A.S."/>
            <person name="Torralba M."/>
            <person name="Methe B."/>
            <person name="Sutton G.G."/>
            <person name="Nelson K.E."/>
        </authorList>
    </citation>
    <scope>NUCLEOTIDE SEQUENCE [LARGE SCALE GENOMIC DNA]</scope>
    <source>
        <strain evidence="19 20">CCUG 2042</strain>
    </source>
</reference>
<dbReference type="SMART" id="SM00900">
    <property type="entry name" value="FMN_bind"/>
    <property type="match status" value="1"/>
</dbReference>
<dbReference type="GO" id="GO:0016655">
    <property type="term" value="F:oxidoreductase activity, acting on NAD(P)H, quinone or similar compound as acceptor"/>
    <property type="evidence" value="ECO:0007669"/>
    <property type="project" value="UniProtKB-UniRule"/>
</dbReference>
<dbReference type="OrthoDB" id="9786835at2"/>
<evidence type="ECO:0000256" key="9">
    <source>
        <dbReference type="ARBA" id="ARBA00022989"/>
    </source>
</evidence>
<comment type="subcellular location">
    <subcellularLocation>
        <location evidence="16">Cell membrane</location>
        <topology evidence="16">Single-pass membrane protein</topology>
    </subcellularLocation>
</comment>
<proteinExistence type="inferred from homology"/>
<keyword evidence="10 16" id="KW-0520">NAD</keyword>
<keyword evidence="2 16" id="KW-1003">Cell membrane</keyword>
<keyword evidence="3" id="KW-0997">Cell inner membrane</keyword>
<protein>
    <recommendedName>
        <fullName evidence="16 17">Na(+)-translocating NADH-quinone reductase subunit C</fullName>
        <shortName evidence="16 17">Na(+)-NQR subunit C</shortName>
        <shortName evidence="16 17">Na(+)-translocating NQR subunit C</shortName>
        <ecNumber evidence="16 17">7.2.1.1</ecNumber>
    </recommendedName>
    <alternativeName>
        <fullName evidence="16 17">NQR complex subunit C</fullName>
    </alternativeName>
    <alternativeName>
        <fullName evidence="16 17">NQR-1 subunit C</fullName>
    </alternativeName>
</protein>
<keyword evidence="14 16" id="KW-0472">Membrane</keyword>
<comment type="subunit">
    <text evidence="16 17">Composed of six subunits; NqrA, NqrB, NqrC, NqrD, NqrE and NqrF.</text>
</comment>
<evidence type="ECO:0000256" key="16">
    <source>
        <dbReference type="HAMAP-Rule" id="MF_00427"/>
    </source>
</evidence>
<evidence type="ECO:0000256" key="17">
    <source>
        <dbReference type="PIRNR" id="PIRNR009437"/>
    </source>
</evidence>
<comment type="catalytic activity">
    <reaction evidence="16 17">
        <text>a ubiquinone + n Na(+)(in) + NADH + H(+) = a ubiquinol + n Na(+)(out) + NAD(+)</text>
        <dbReference type="Rhea" id="RHEA:47748"/>
        <dbReference type="Rhea" id="RHEA-COMP:9565"/>
        <dbReference type="Rhea" id="RHEA-COMP:9566"/>
        <dbReference type="ChEBI" id="CHEBI:15378"/>
        <dbReference type="ChEBI" id="CHEBI:16389"/>
        <dbReference type="ChEBI" id="CHEBI:17976"/>
        <dbReference type="ChEBI" id="CHEBI:29101"/>
        <dbReference type="ChEBI" id="CHEBI:57540"/>
        <dbReference type="ChEBI" id="CHEBI:57945"/>
        <dbReference type="EC" id="7.2.1.1"/>
    </reaction>
</comment>
<dbReference type="PATRIC" id="fig|1095749.3.peg.91"/>
<dbReference type="NCBIfam" id="NF003746">
    <property type="entry name" value="PRK05346.1-1"/>
    <property type="match status" value="1"/>
</dbReference>
<evidence type="ECO:0000256" key="3">
    <source>
        <dbReference type="ARBA" id="ARBA00022519"/>
    </source>
</evidence>
<evidence type="ECO:0000256" key="12">
    <source>
        <dbReference type="ARBA" id="ARBA00023065"/>
    </source>
</evidence>
<comment type="function">
    <text evidence="16">NQR complex catalyzes the reduction of ubiquinone-1 to ubiquinol by two successive reactions, coupled with the transport of Na(+) ions from the cytoplasm to the periplasm. NqrA to NqrE are probably involved in the second step, the conversion of ubisemiquinone to ubiquinol.</text>
</comment>
<gene>
    <name evidence="16 19" type="primary">nqrC</name>
    <name evidence="19" type="ORF">HMPREF1052_1073</name>
</gene>
<keyword evidence="13 16" id="KW-0830">Ubiquinone</keyword>
<dbReference type="eggNOG" id="COG2869">
    <property type="taxonomic scope" value="Bacteria"/>
</dbReference>
<keyword evidence="5 16" id="KW-0285">Flavoprotein</keyword>
<dbReference type="InterPro" id="IPR010204">
    <property type="entry name" value="NqrC"/>
</dbReference>
<keyword evidence="19" id="KW-0560">Oxidoreductase</keyword>
<organism evidence="19 20">
    <name type="scientific">Pasteurella bettyae CCUG 2042</name>
    <dbReference type="NCBI Taxonomy" id="1095749"/>
    <lineage>
        <taxon>Bacteria</taxon>
        <taxon>Pseudomonadati</taxon>
        <taxon>Pseudomonadota</taxon>
        <taxon>Gammaproteobacteria</taxon>
        <taxon>Pasteurellales</taxon>
        <taxon>Pasteurellaceae</taxon>
        <taxon>Pasteurella</taxon>
    </lineage>
</organism>
<sequence length="244" mass="26580">MAKFNKDSVFGTVTVVLLLSLVCSIIVAGSAVALKPAQEEQKQLDKQKNILNVAGLLKENGNIKEIYSKFIEPRFVDLDTGDYVDSASTEVELIPADLDKAKIRSRSKTAEVYLVKNEQGKVEQIVLPIYGTGLWSVMYGFVSVAPDANTIKGITYYQHGETPGLGGEIENPNWQKLFVGKKLLDANNQPAIKIVKGQAPQDEHSIDGLSGATLTGNGVQGTFNYWFSDKGLGKYLEKLRAGAK</sequence>
<evidence type="ECO:0000313" key="19">
    <source>
        <dbReference type="EMBL" id="EIJ71890.1"/>
    </source>
</evidence>
<evidence type="ECO:0000256" key="4">
    <source>
        <dbReference type="ARBA" id="ARBA00022553"/>
    </source>
</evidence>
<comment type="caution">
    <text evidence="19">The sequence shown here is derived from an EMBL/GenBank/DDBJ whole genome shotgun (WGS) entry which is preliminary data.</text>
</comment>
<evidence type="ECO:0000256" key="1">
    <source>
        <dbReference type="ARBA" id="ARBA00022448"/>
    </source>
</evidence>